<feature type="compositionally biased region" description="Low complexity" evidence="1">
    <location>
        <begin position="50"/>
        <end position="62"/>
    </location>
</feature>
<feature type="compositionally biased region" description="Polar residues" evidence="1">
    <location>
        <begin position="571"/>
        <end position="597"/>
    </location>
</feature>
<feature type="compositionally biased region" description="Polar residues" evidence="1">
    <location>
        <begin position="73"/>
        <end position="91"/>
    </location>
</feature>
<name>A0A0F7SMP7_PHARH</name>
<proteinExistence type="predicted"/>
<reference evidence="2" key="1">
    <citation type="submission" date="2014-08" db="EMBL/GenBank/DDBJ databases">
        <authorList>
            <person name="Sharma Rahul"/>
            <person name="Thines Marco"/>
        </authorList>
    </citation>
    <scope>NUCLEOTIDE SEQUENCE</scope>
</reference>
<dbReference type="AlphaFoldDB" id="A0A0F7SMP7"/>
<feature type="region of interest" description="Disordered" evidence="1">
    <location>
        <begin position="21"/>
        <end position="117"/>
    </location>
</feature>
<feature type="region of interest" description="Disordered" evidence="1">
    <location>
        <begin position="236"/>
        <end position="259"/>
    </location>
</feature>
<feature type="region of interest" description="Disordered" evidence="1">
    <location>
        <begin position="137"/>
        <end position="163"/>
    </location>
</feature>
<accession>A0A0F7SMP7</accession>
<feature type="compositionally biased region" description="Low complexity" evidence="1">
    <location>
        <begin position="442"/>
        <end position="464"/>
    </location>
</feature>
<dbReference type="EMBL" id="LN483326">
    <property type="protein sequence ID" value="CDZ98307.1"/>
    <property type="molecule type" value="Genomic_DNA"/>
</dbReference>
<evidence type="ECO:0000256" key="1">
    <source>
        <dbReference type="SAM" id="MobiDB-lite"/>
    </source>
</evidence>
<feature type="compositionally biased region" description="Low complexity" evidence="1">
    <location>
        <begin position="411"/>
        <end position="423"/>
    </location>
</feature>
<sequence>MDAFNDDDAELNSFLRTLSPVHIQQSTTSPSLDQRSPSLGVSTSTFQPNQQHSQSQSQQSASPFGFLDPDSYQLAQGQLQNQDWWASSSAMGSADRPVVGRDGGAGEAGGARSVPRPGYTMEEYASLIAERIQNISQNSNSNDSHNHTFRSSLSASGDYREAGSGYATPSYASSYGSYQDDLGAFDGASSNGDLTADSGYNLNGDDHDSKGDVANADFFSSFDNFNCQSLAQDPAELDVPLPSDSDSHQPGWPFNRSLTGQSSASHLAVNLHLSAPKRTSTMETDATICPEPPAPRIRMPPAHQSSLPSSHLSSFDFASDTLSAASPENLSEEPVAWPESPKGMSEKSFFEGDILSAHSGSSYDQPIPSPRLVSSKVSSTAAPLQSQSHTSDSKASPQNSANYDSQPKPSVPCASGSSSSSPSRFNIQQLSLSNSAPPPISITPSQSPSSTSSPSNSNQWSSPILQNSSGNLNLSPTEPDEQLFRNAGSLPPTNPRLISLGQMPQAGGSQGLSDQLQINIVPSTPTMGLAGTKTQSSNEFAYAISRAVRSPVHGSSSTGSSPRARSSPTTQNVPSQSRLVSSSPVQQPQTFGSFNGHPSTSPTSPAPETPSFFPQTVTLASNGSEEMSWLSSLGNAATEPNIQSQITVSPPQADKTLLPNLIEPDRIYL</sequence>
<feature type="compositionally biased region" description="Polar residues" evidence="1">
    <location>
        <begin position="320"/>
        <end position="329"/>
    </location>
</feature>
<feature type="compositionally biased region" description="Polar residues" evidence="1">
    <location>
        <begin position="465"/>
        <end position="476"/>
    </location>
</feature>
<organism evidence="2">
    <name type="scientific">Phaffia rhodozyma</name>
    <name type="common">Yeast</name>
    <name type="synonym">Xanthophyllomyces dendrorhous</name>
    <dbReference type="NCBI Taxonomy" id="264483"/>
    <lineage>
        <taxon>Eukaryota</taxon>
        <taxon>Fungi</taxon>
        <taxon>Dikarya</taxon>
        <taxon>Basidiomycota</taxon>
        <taxon>Agaricomycotina</taxon>
        <taxon>Tremellomycetes</taxon>
        <taxon>Cystofilobasidiales</taxon>
        <taxon>Mrakiaceae</taxon>
        <taxon>Phaffia</taxon>
    </lineage>
</organism>
<feature type="compositionally biased region" description="Polar residues" evidence="1">
    <location>
        <begin position="375"/>
        <end position="408"/>
    </location>
</feature>
<feature type="compositionally biased region" description="Low complexity" evidence="1">
    <location>
        <begin position="296"/>
        <end position="314"/>
    </location>
</feature>
<feature type="compositionally biased region" description="Polar residues" evidence="1">
    <location>
        <begin position="22"/>
        <end position="49"/>
    </location>
</feature>
<evidence type="ECO:0000313" key="2">
    <source>
        <dbReference type="EMBL" id="CDZ98307.1"/>
    </source>
</evidence>
<feature type="compositionally biased region" description="Low complexity" evidence="1">
    <location>
        <begin position="549"/>
        <end position="570"/>
    </location>
</feature>
<feature type="region of interest" description="Disordered" evidence="1">
    <location>
        <begin position="549"/>
        <end position="616"/>
    </location>
</feature>
<feature type="region of interest" description="Disordered" evidence="1">
    <location>
        <begin position="276"/>
        <end position="512"/>
    </location>
</feature>
<protein>
    <submittedName>
        <fullName evidence="2">Uncharacterized protein</fullName>
    </submittedName>
</protein>